<keyword evidence="8 18" id="KW-0547">Nucleotide-binding</keyword>
<evidence type="ECO:0000313" key="20">
    <source>
        <dbReference type="Proteomes" id="UP000789524"/>
    </source>
</evidence>
<comment type="subcellular location">
    <subcellularLocation>
        <location evidence="1">Cytoplasm</location>
        <location evidence="1">Cytosol</location>
    </subcellularLocation>
</comment>
<gene>
    <name evidence="19" type="ORF">DCHRY22_LOCUS6901</name>
</gene>
<proteinExistence type="predicted"/>
<protein>
    <recommendedName>
        <fullName evidence="17">Phosphomevalonate kinase</fullName>
        <ecNumber evidence="3">2.7.4.2</ecNumber>
    </recommendedName>
</protein>
<feature type="binding site" evidence="18">
    <location>
        <position position="167"/>
    </location>
    <ligand>
        <name>substrate</name>
    </ligand>
</feature>
<evidence type="ECO:0000256" key="11">
    <source>
        <dbReference type="ARBA" id="ARBA00022840"/>
    </source>
</evidence>
<comment type="caution">
    <text evidence="19">The sequence shown here is derived from an EMBL/GenBank/DDBJ whole genome shotgun (WGS) entry which is preliminary data.</text>
</comment>
<keyword evidence="11 18" id="KW-0067">ATP-binding</keyword>
<dbReference type="SUPFAM" id="SSF52540">
    <property type="entry name" value="P-loop containing nucleoside triphosphate hydrolases"/>
    <property type="match status" value="1"/>
</dbReference>
<keyword evidence="12" id="KW-0752">Steroid biosynthesis</keyword>
<dbReference type="GO" id="GO:0005524">
    <property type="term" value="F:ATP binding"/>
    <property type="evidence" value="ECO:0007669"/>
    <property type="project" value="UniProtKB-KW"/>
</dbReference>
<dbReference type="Gene3D" id="3.40.50.300">
    <property type="entry name" value="P-loop containing nucleotide triphosphate hydrolases"/>
    <property type="match status" value="1"/>
</dbReference>
<keyword evidence="7" id="KW-0808">Transferase</keyword>
<dbReference type="AlphaFoldDB" id="A0A8J2QRR9"/>
<evidence type="ECO:0000256" key="3">
    <source>
        <dbReference type="ARBA" id="ARBA00012958"/>
    </source>
</evidence>
<evidence type="ECO:0000256" key="8">
    <source>
        <dbReference type="ARBA" id="ARBA00022741"/>
    </source>
</evidence>
<feature type="binding site" evidence="18">
    <location>
        <begin position="12"/>
        <end position="18"/>
    </location>
    <ligand>
        <name>ATP</name>
        <dbReference type="ChEBI" id="CHEBI:30616"/>
    </ligand>
</feature>
<dbReference type="GO" id="GO:0005829">
    <property type="term" value="C:cytosol"/>
    <property type="evidence" value="ECO:0007669"/>
    <property type="project" value="UniProtKB-SubCell"/>
</dbReference>
<dbReference type="EC" id="2.7.4.2" evidence="3"/>
<dbReference type="GO" id="GO:0004631">
    <property type="term" value="F:phosphomevalonate kinase activity"/>
    <property type="evidence" value="ECO:0007669"/>
    <property type="project" value="UniProtKB-EC"/>
</dbReference>
<sequence length="188" mass="21896">MSPKVILLFSGKRKCGKDYLTDHLKEKLDDLCEVIKISQPIKSHWAKEKNLSLKDLLSDGEYKELFRLELIKWSEEMRDKDYGYFCRAACQNAADKPVWIVSDIRRKTDIKWFKETYGDCSSLKTIRLTADLETREQRGYKFAAGIDDATSECDLDDFNEWDLVINNGKLRDTLEQQLNSIMTLLPTL</sequence>
<evidence type="ECO:0000256" key="10">
    <source>
        <dbReference type="ARBA" id="ARBA00022778"/>
    </source>
</evidence>
<feature type="binding site" evidence="18">
    <location>
        <position position="138"/>
    </location>
    <ligand>
        <name>ATP</name>
        <dbReference type="ChEBI" id="CHEBI:30616"/>
    </ligand>
</feature>
<keyword evidence="15" id="KW-1207">Sterol metabolism</keyword>
<evidence type="ECO:0000256" key="15">
    <source>
        <dbReference type="ARBA" id="ARBA00023166"/>
    </source>
</evidence>
<dbReference type="Proteomes" id="UP000789524">
    <property type="component" value="Unassembled WGS sequence"/>
</dbReference>
<keyword evidence="14" id="KW-0443">Lipid metabolism</keyword>
<dbReference type="Pfam" id="PF04275">
    <property type="entry name" value="P-mevalo_kinase"/>
    <property type="match status" value="1"/>
</dbReference>
<accession>A0A8J2QRR9</accession>
<dbReference type="EMBL" id="CAKASE010000056">
    <property type="protein sequence ID" value="CAG9566207.1"/>
    <property type="molecule type" value="Genomic_DNA"/>
</dbReference>
<name>A0A8J2QRR9_9NEOP</name>
<evidence type="ECO:0000256" key="12">
    <source>
        <dbReference type="ARBA" id="ARBA00022955"/>
    </source>
</evidence>
<evidence type="ECO:0000256" key="14">
    <source>
        <dbReference type="ARBA" id="ARBA00023098"/>
    </source>
</evidence>
<keyword evidence="13" id="KW-0756">Sterol biosynthesis</keyword>
<keyword evidence="5" id="KW-0444">Lipid biosynthesis</keyword>
<reference evidence="19" key="1">
    <citation type="submission" date="2021-09" db="EMBL/GenBank/DDBJ databases">
        <authorList>
            <person name="Martin H S."/>
        </authorList>
    </citation>
    <scope>NUCLEOTIDE SEQUENCE</scope>
</reference>
<keyword evidence="16" id="KW-0753">Steroid metabolism</keyword>
<dbReference type="OrthoDB" id="2401875at2759"/>
<evidence type="ECO:0000256" key="16">
    <source>
        <dbReference type="ARBA" id="ARBA00023221"/>
    </source>
</evidence>
<evidence type="ECO:0000256" key="13">
    <source>
        <dbReference type="ARBA" id="ARBA00023011"/>
    </source>
</evidence>
<feature type="binding site" evidence="18">
    <location>
        <position position="177"/>
    </location>
    <ligand>
        <name>ATP</name>
        <dbReference type="ChEBI" id="CHEBI:30616"/>
    </ligand>
</feature>
<evidence type="ECO:0000256" key="18">
    <source>
        <dbReference type="PIRSR" id="PIRSR036639-1"/>
    </source>
</evidence>
<evidence type="ECO:0000256" key="5">
    <source>
        <dbReference type="ARBA" id="ARBA00022516"/>
    </source>
</evidence>
<comment type="pathway">
    <text evidence="2">Isoprenoid biosynthesis; isopentenyl diphosphate biosynthesis via mevalonate pathway; isopentenyl diphosphate from (R)-mevalonate: step 2/3.</text>
</comment>
<dbReference type="FunFam" id="3.40.50.300:FF:001026">
    <property type="entry name" value="Phosphomevalonate kinase"/>
    <property type="match status" value="1"/>
</dbReference>
<dbReference type="GO" id="GO:0019287">
    <property type="term" value="P:isopentenyl diphosphate biosynthetic process, mevalonate pathway"/>
    <property type="evidence" value="ECO:0007669"/>
    <property type="project" value="UniProtKB-UniPathway"/>
</dbReference>
<dbReference type="PIRSF" id="PIRSF036639">
    <property type="entry name" value="PMK_anim"/>
    <property type="match status" value="1"/>
</dbReference>
<evidence type="ECO:0000256" key="9">
    <source>
        <dbReference type="ARBA" id="ARBA00022777"/>
    </source>
</evidence>
<dbReference type="PANTHER" id="PTHR13101">
    <property type="entry name" value="PHOSPHOMEVALONATE KINASE"/>
    <property type="match status" value="1"/>
</dbReference>
<evidence type="ECO:0000256" key="2">
    <source>
        <dbReference type="ARBA" id="ARBA00005017"/>
    </source>
</evidence>
<evidence type="ECO:0000256" key="4">
    <source>
        <dbReference type="ARBA" id="ARBA00022490"/>
    </source>
</evidence>
<evidence type="ECO:0000256" key="17">
    <source>
        <dbReference type="ARBA" id="ARBA00034549"/>
    </source>
</evidence>
<evidence type="ECO:0000256" key="6">
    <source>
        <dbReference type="ARBA" id="ARBA00022548"/>
    </source>
</evidence>
<keyword evidence="9" id="KW-0418">Kinase</keyword>
<evidence type="ECO:0000256" key="1">
    <source>
        <dbReference type="ARBA" id="ARBA00004514"/>
    </source>
</evidence>
<dbReference type="GO" id="GO:0006695">
    <property type="term" value="P:cholesterol biosynthetic process"/>
    <property type="evidence" value="ECO:0007669"/>
    <property type="project" value="UniProtKB-KW"/>
</dbReference>
<evidence type="ECO:0000256" key="7">
    <source>
        <dbReference type="ARBA" id="ARBA00022679"/>
    </source>
</evidence>
<dbReference type="UniPathway" id="UPA00057">
    <property type="reaction ID" value="UER00099"/>
</dbReference>
<keyword evidence="20" id="KW-1185">Reference proteome</keyword>
<dbReference type="InterPro" id="IPR005919">
    <property type="entry name" value="Pmev_kin_anim"/>
</dbReference>
<keyword evidence="6" id="KW-0153">Cholesterol metabolism</keyword>
<keyword evidence="4" id="KW-0963">Cytoplasm</keyword>
<dbReference type="PANTHER" id="PTHR13101:SF1">
    <property type="entry name" value="PHOSPHOMEVALONATE KINASE"/>
    <property type="match status" value="1"/>
</dbReference>
<evidence type="ECO:0000313" key="19">
    <source>
        <dbReference type="EMBL" id="CAG9566207.1"/>
    </source>
</evidence>
<dbReference type="NCBIfam" id="TIGR01223">
    <property type="entry name" value="Pmev_kin_anim"/>
    <property type="match status" value="1"/>
</dbReference>
<organism evidence="19 20">
    <name type="scientific">Danaus chrysippus</name>
    <name type="common">African queen</name>
    <dbReference type="NCBI Taxonomy" id="151541"/>
    <lineage>
        <taxon>Eukaryota</taxon>
        <taxon>Metazoa</taxon>
        <taxon>Ecdysozoa</taxon>
        <taxon>Arthropoda</taxon>
        <taxon>Hexapoda</taxon>
        <taxon>Insecta</taxon>
        <taxon>Pterygota</taxon>
        <taxon>Neoptera</taxon>
        <taxon>Endopterygota</taxon>
        <taxon>Lepidoptera</taxon>
        <taxon>Glossata</taxon>
        <taxon>Ditrysia</taxon>
        <taxon>Papilionoidea</taxon>
        <taxon>Nymphalidae</taxon>
        <taxon>Danainae</taxon>
        <taxon>Danaini</taxon>
        <taxon>Danaina</taxon>
        <taxon>Danaus</taxon>
        <taxon>Anosia</taxon>
    </lineage>
</organism>
<dbReference type="InterPro" id="IPR027417">
    <property type="entry name" value="P-loop_NTPase"/>
</dbReference>
<keyword evidence="10" id="KW-0152">Cholesterol biosynthesis</keyword>